<feature type="region of interest" description="Disordered" evidence="1">
    <location>
        <begin position="1"/>
        <end position="34"/>
    </location>
</feature>
<name>B2AZ86_PODAN</name>
<dbReference type="EMBL" id="CU638743">
    <property type="protein sequence ID" value="CAP70200.1"/>
    <property type="molecule type" value="Genomic_DNA"/>
</dbReference>
<dbReference type="OrthoDB" id="10405688at2759"/>
<dbReference type="RefSeq" id="XP_001909068.1">
    <property type="nucleotide sequence ID" value="XM_001909033.1"/>
</dbReference>
<dbReference type="EMBL" id="FO904938">
    <property type="protein sequence ID" value="CDP26793.1"/>
    <property type="molecule type" value="Genomic_DNA"/>
</dbReference>
<dbReference type="KEGG" id="pan:PODANSg6103"/>
<dbReference type="VEuPathDB" id="FungiDB:PODANS_3_2930"/>
<evidence type="ECO:0000256" key="1">
    <source>
        <dbReference type="SAM" id="MobiDB-lite"/>
    </source>
</evidence>
<dbReference type="AlphaFoldDB" id="B2AZ86"/>
<evidence type="ECO:0000313" key="3">
    <source>
        <dbReference type="EMBL" id="CDP26793.1"/>
    </source>
</evidence>
<reference evidence="4" key="3">
    <citation type="journal article" date="2014" name="Genetics">
        <title>Maintaining two mating types: Structure of the mating type locus and its role in heterokaryosis in Podospora anserina.</title>
        <authorList>
            <person name="Grognet P."/>
            <person name="Bidard F."/>
            <person name="Kuchly C."/>
            <person name="Tong L.C.H."/>
            <person name="Coppin E."/>
            <person name="Benkhali J.A."/>
            <person name="Couloux A."/>
            <person name="Wincker P."/>
            <person name="Debuchy R."/>
            <person name="Silar P."/>
        </authorList>
    </citation>
    <scope>GENOME REANNOTATION</scope>
    <source>
        <strain evidence="4">S / ATCC MYA-4624 / DSM 980 / FGSC 10383</strain>
    </source>
</reference>
<dbReference type="HOGENOM" id="CLU_1741353_0_0_1"/>
<feature type="compositionally biased region" description="Polar residues" evidence="1">
    <location>
        <begin position="17"/>
        <end position="34"/>
    </location>
</feature>
<dbReference type="GeneID" id="6194046"/>
<accession>B2AZ86</accession>
<proteinExistence type="predicted"/>
<dbReference type="Proteomes" id="UP000001197">
    <property type="component" value="Chromosome 3"/>
</dbReference>
<reference evidence="2" key="2">
    <citation type="submission" date="2008-07" db="EMBL/GenBank/DDBJ databases">
        <authorList>
            <person name="Genoscope - CEA"/>
        </authorList>
    </citation>
    <scope>NUCLEOTIDE SEQUENCE</scope>
    <source>
        <strain evidence="2">S mat+</strain>
    </source>
</reference>
<evidence type="ECO:0000313" key="2">
    <source>
        <dbReference type="EMBL" id="CAP70200.1"/>
    </source>
</evidence>
<protein>
    <submittedName>
        <fullName evidence="2">Podospora anserina S mat+ genomic DNA chromosome 3, supercontig 2</fullName>
    </submittedName>
</protein>
<keyword evidence="4" id="KW-1185">Reference proteome</keyword>
<evidence type="ECO:0000313" key="4">
    <source>
        <dbReference type="Proteomes" id="UP000001197"/>
    </source>
</evidence>
<sequence>MGSGPGPRSFLHRPQHQAPTPFSTSLPLDFSRSTLPRPSTTITITITTITTTTTTTTTIYSHHYHHHHRITSPFACSSPIINKMPIFETQFLADPDMARWWVIVAASTWFLYNKRCFLTNILFDEDWTGLEGMTPGDEDQDQPALWTVLA</sequence>
<reference evidence="2 4" key="1">
    <citation type="journal article" date="2008" name="Genome Biol.">
        <title>The genome sequence of the model ascomycete fungus Podospora anserina.</title>
        <authorList>
            <person name="Espagne E."/>
            <person name="Lespinet O."/>
            <person name="Malagnac F."/>
            <person name="Da Silva C."/>
            <person name="Jaillon O."/>
            <person name="Porcel B.M."/>
            <person name="Couloux A."/>
            <person name="Aury J.-M."/>
            <person name="Segurens B."/>
            <person name="Poulain J."/>
            <person name="Anthouard V."/>
            <person name="Grossetete S."/>
            <person name="Khalili H."/>
            <person name="Coppin E."/>
            <person name="Dequard-Chablat M."/>
            <person name="Picard M."/>
            <person name="Contamine V."/>
            <person name="Arnaise S."/>
            <person name="Bourdais A."/>
            <person name="Berteaux-Lecellier V."/>
            <person name="Gautheret D."/>
            <person name="de Vries R.P."/>
            <person name="Battaglia E."/>
            <person name="Coutinho P.M."/>
            <person name="Danchin E.G.J."/>
            <person name="Henrissat B."/>
            <person name="El Khoury R."/>
            <person name="Sainsard-Chanet A."/>
            <person name="Boivin A."/>
            <person name="Pinan-Lucarre B."/>
            <person name="Sellem C.H."/>
            <person name="Debuchy R."/>
            <person name="Wincker P."/>
            <person name="Weissenbach J."/>
            <person name="Silar P."/>
        </authorList>
    </citation>
    <scope>NUCLEOTIDE SEQUENCE [LARGE SCALE GENOMIC DNA]</scope>
    <source>
        <strain evidence="4">S / ATCC MYA-4624 / DSM 980 / FGSC 10383</strain>
        <strain evidence="2">S mat+</strain>
    </source>
</reference>
<reference evidence="3" key="4">
    <citation type="submission" date="2015-04" db="EMBL/GenBank/DDBJ databases">
        <title>Maintaining two mating types: Structure of the mating type locus and its role in heterokaryosis in Podospora anserina.</title>
        <authorList>
            <person name="Grognet P."/>
            <person name="Bidard F."/>
            <person name="Kuchly C."/>
            <person name="Chan Ho Tong L."/>
            <person name="Coppin E."/>
            <person name="Ait Benkhali J."/>
            <person name="Couloux A."/>
            <person name="Wincker P."/>
            <person name="Debuchy R."/>
            <person name="Silar P."/>
        </authorList>
    </citation>
    <scope>NUCLEOTIDE SEQUENCE</scope>
</reference>
<gene>
    <name evidence="2" type="ORF">PODANS_3_2930</name>
</gene>
<organism evidence="2">
    <name type="scientific">Podospora anserina (strain S / ATCC MYA-4624 / DSM 980 / FGSC 10383)</name>
    <name type="common">Pleurage anserina</name>
    <dbReference type="NCBI Taxonomy" id="515849"/>
    <lineage>
        <taxon>Eukaryota</taxon>
        <taxon>Fungi</taxon>
        <taxon>Dikarya</taxon>
        <taxon>Ascomycota</taxon>
        <taxon>Pezizomycotina</taxon>
        <taxon>Sordariomycetes</taxon>
        <taxon>Sordariomycetidae</taxon>
        <taxon>Sordariales</taxon>
        <taxon>Podosporaceae</taxon>
        <taxon>Podospora</taxon>
        <taxon>Podospora anserina</taxon>
    </lineage>
</organism>